<feature type="zinc finger region" description="C3H1-type" evidence="24">
    <location>
        <begin position="212"/>
        <end position="237"/>
    </location>
</feature>
<evidence type="ECO:0000256" key="20">
    <source>
        <dbReference type="ARBA" id="ARBA00048266"/>
    </source>
</evidence>
<dbReference type="PROSITE" id="PS50103">
    <property type="entry name" value="ZF_C3H1"/>
    <property type="match status" value="2"/>
</dbReference>
<dbReference type="Gene3D" id="3.20.20.70">
    <property type="entry name" value="Aldolase class I"/>
    <property type="match status" value="1"/>
</dbReference>
<keyword evidence="11 24" id="KW-0479">Metal-binding</keyword>
<comment type="catalytic activity">
    <reaction evidence="23">
        <text>5,6-dihydrouridine(47) in tRNA + NADP(+) = uridine(47) in tRNA + NADPH + H(+)</text>
        <dbReference type="Rhea" id="RHEA:53360"/>
        <dbReference type="Rhea" id="RHEA-COMP:13539"/>
        <dbReference type="Rhea" id="RHEA-COMP:13540"/>
        <dbReference type="ChEBI" id="CHEBI:15378"/>
        <dbReference type="ChEBI" id="CHEBI:57783"/>
        <dbReference type="ChEBI" id="CHEBI:58349"/>
        <dbReference type="ChEBI" id="CHEBI:65315"/>
        <dbReference type="ChEBI" id="CHEBI:74443"/>
        <dbReference type="EC" id="1.3.1.89"/>
    </reaction>
    <physiologicalReaction direction="right-to-left" evidence="23">
        <dbReference type="Rhea" id="RHEA:53362"/>
    </physiologicalReaction>
</comment>
<keyword evidence="14 24" id="KW-0862">Zinc</keyword>
<proteinExistence type="inferred from homology"/>
<dbReference type="AlphaFoldDB" id="A0A4U0XCX9"/>
<evidence type="ECO:0000256" key="17">
    <source>
        <dbReference type="ARBA" id="ARBA00023027"/>
    </source>
</evidence>
<evidence type="ECO:0000313" key="29">
    <source>
        <dbReference type="Proteomes" id="UP000309340"/>
    </source>
</evidence>
<keyword evidence="13 24" id="KW-0863">Zinc-finger</keyword>
<keyword evidence="8 25" id="KW-0288">FMN</keyword>
<evidence type="ECO:0000256" key="21">
    <source>
        <dbReference type="ARBA" id="ARBA00048342"/>
    </source>
</evidence>
<dbReference type="GO" id="GO:0102265">
    <property type="term" value="F:tRNA-dihydrouridine47 synthase activity"/>
    <property type="evidence" value="ECO:0007669"/>
    <property type="project" value="UniProtKB-EC"/>
</dbReference>
<dbReference type="OrthoDB" id="259935at2759"/>
<dbReference type="EC" id="1.3.1.89" evidence="4 25"/>
<evidence type="ECO:0000256" key="5">
    <source>
        <dbReference type="ARBA" id="ARBA00022143"/>
    </source>
</evidence>
<feature type="compositionally biased region" description="Basic and acidic residues" evidence="26">
    <location>
        <begin position="51"/>
        <end position="60"/>
    </location>
</feature>
<accession>A0A4U0XCX9</accession>
<evidence type="ECO:0000256" key="23">
    <source>
        <dbReference type="ARBA" id="ARBA00049513"/>
    </source>
</evidence>
<dbReference type="STRING" id="329884.A0A4U0XCX9"/>
<evidence type="ECO:0000256" key="19">
    <source>
        <dbReference type="ARBA" id="ARBA00045934"/>
    </source>
</evidence>
<evidence type="ECO:0000256" key="7">
    <source>
        <dbReference type="ARBA" id="ARBA00022630"/>
    </source>
</evidence>
<dbReference type="GO" id="GO:0050660">
    <property type="term" value="F:flavin adenine dinucleotide binding"/>
    <property type="evidence" value="ECO:0007669"/>
    <property type="project" value="UniProtKB-UniRule"/>
</dbReference>
<evidence type="ECO:0000256" key="11">
    <source>
        <dbReference type="ARBA" id="ARBA00022723"/>
    </source>
</evidence>
<name>A0A4U0XCX9_9PEZI</name>
<dbReference type="GO" id="GO:0005634">
    <property type="term" value="C:nucleus"/>
    <property type="evidence" value="ECO:0007669"/>
    <property type="project" value="UniProtKB-SubCell"/>
</dbReference>
<keyword evidence="16 25" id="KW-0560">Oxidoreductase</keyword>
<dbReference type="GO" id="GO:0005737">
    <property type="term" value="C:cytoplasm"/>
    <property type="evidence" value="ECO:0007669"/>
    <property type="project" value="UniProtKB-SubCell"/>
</dbReference>
<dbReference type="InterPro" id="IPR013785">
    <property type="entry name" value="Aldolase_TIM"/>
</dbReference>
<comment type="caution">
    <text evidence="28">The sequence shown here is derived from an EMBL/GenBank/DDBJ whole genome shotgun (WGS) entry which is preliminary data.</text>
</comment>
<comment type="cofactor">
    <cofactor evidence="1 25">
        <name>FMN</name>
        <dbReference type="ChEBI" id="CHEBI:58210"/>
    </cofactor>
</comment>
<dbReference type="PANTHER" id="PTHR45846">
    <property type="entry name" value="TRNA-DIHYDROURIDINE(47) SYNTHASE [NAD(P)(+)]-LIKE"/>
    <property type="match status" value="1"/>
</dbReference>
<reference evidence="28 29" key="1">
    <citation type="submission" date="2017-03" db="EMBL/GenBank/DDBJ databases">
        <title>Genomes of endolithic fungi from Antarctica.</title>
        <authorList>
            <person name="Coleine C."/>
            <person name="Masonjones S."/>
            <person name="Stajich J.E."/>
        </authorList>
    </citation>
    <scope>NUCLEOTIDE SEQUENCE [LARGE SCALE GENOMIC DNA]</scope>
    <source>
        <strain evidence="28 29">CCFEE 5184</strain>
    </source>
</reference>
<evidence type="ECO:0000259" key="27">
    <source>
        <dbReference type="PROSITE" id="PS50103"/>
    </source>
</evidence>
<comment type="catalytic activity">
    <reaction evidence="20">
        <text>5,6-dihydrouridine(47) in tRNA + NAD(+) = uridine(47) in tRNA + NADH + H(+)</text>
        <dbReference type="Rhea" id="RHEA:53364"/>
        <dbReference type="Rhea" id="RHEA-COMP:13539"/>
        <dbReference type="Rhea" id="RHEA-COMP:13540"/>
        <dbReference type="ChEBI" id="CHEBI:15378"/>
        <dbReference type="ChEBI" id="CHEBI:57540"/>
        <dbReference type="ChEBI" id="CHEBI:57945"/>
        <dbReference type="ChEBI" id="CHEBI:65315"/>
        <dbReference type="ChEBI" id="CHEBI:74443"/>
        <dbReference type="EC" id="1.3.1.89"/>
    </reaction>
    <physiologicalReaction direction="right-to-left" evidence="20">
        <dbReference type="Rhea" id="RHEA:53366"/>
    </physiologicalReaction>
</comment>
<feature type="domain" description="C3H1-type" evidence="27">
    <location>
        <begin position="162"/>
        <end position="195"/>
    </location>
</feature>
<dbReference type="FunFam" id="3.20.20.70:FF:000145">
    <property type="entry name" value="tRNA-dihydrouridine(47) synthase [NAD(P)(+)]"/>
    <property type="match status" value="1"/>
</dbReference>
<keyword evidence="29" id="KW-1185">Reference proteome</keyword>
<evidence type="ECO:0000256" key="10">
    <source>
        <dbReference type="ARBA" id="ARBA00022694"/>
    </source>
</evidence>
<feature type="compositionally biased region" description="Basic and acidic residues" evidence="26">
    <location>
        <begin position="1"/>
        <end position="12"/>
    </location>
</feature>
<dbReference type="PROSITE" id="PS01136">
    <property type="entry name" value="UPF0034"/>
    <property type="match status" value="1"/>
</dbReference>
<dbReference type="GO" id="GO:0003723">
    <property type="term" value="F:RNA binding"/>
    <property type="evidence" value="ECO:0007669"/>
    <property type="project" value="TreeGrafter"/>
</dbReference>
<evidence type="ECO:0000313" key="28">
    <source>
        <dbReference type="EMBL" id="TKA74021.1"/>
    </source>
</evidence>
<evidence type="ECO:0000256" key="18">
    <source>
        <dbReference type="ARBA" id="ARBA00023242"/>
    </source>
</evidence>
<protein>
    <recommendedName>
        <fullName evidence="5 25">tRNA-dihydrouridine(47) synthase [NAD(P)(+)]</fullName>
        <ecNumber evidence="4 25">1.3.1.89</ecNumber>
    </recommendedName>
    <alternativeName>
        <fullName evidence="25">tRNA-dihydrouridine synthase 3</fullName>
    </alternativeName>
</protein>
<sequence>MAEGRTAPDVERPSANPLEQSERLDAGSADNTTKRANPQADILPGDSATTKAEKIERHGDTSNGDVSTGFEQSAPKRRKMDQESALTAAERTEEQPGRKKGVTPIKKEFLVDISRISEPAHDDDAAEASGKTAQPPQTVGGKGGKKKGKGGQNHNRQFGRSRDEIQLCMSRAKVNEFASSTCQFGEKCKYEHDIRRYLKDGKREDLATFGSICPVWELKGKCSAGWRCRFAGSHSKEVEHEDGRKELVLVEREKPGEQINGDDEMQEEGVGVVNVISNAAKISLRKKHIQTVKSDQYLQWMNEHNQDPTNGRPRPDLKAAVELIDDEGIPIKIAPSNGDSNGVHDIRASYVEPPFRASEKRRIYYGPETPVLAPLTTQGNLPFRRLCVSLGAQVTWSEMAMGLPLVQGEKGEWALMKAHESETAPPAYSPKNPVLDYNHSKDLKFGAQIAANKPWLALKTTEILTSLCPQLRAIDLNCGCPIDLVCRQGAGSALLDSHAKLEKTLRGMNAVSGETPITVKIRMGTKDKHPTAEKLCQRLVLGGPEAQDHGEGPCGVAAITLHGRSKQQRYTRSADWQYIADCASLVKKLKAERSTITDTAREPDARDLPASSTSGTGEGLPYFCGNGDILSHVDYTAHLQDTGVDACMIARGALIKPWIFEEIQQNQYLDKSASERLGYIEQFARNGLEYWGSDEIGVGTTRRFLLEWLSFSCRYVPIGILDELPPRFGDRPPAFQGRSELETLLSSGDYRDWIKISEMFLGPAHKDFQFQPKHKSNSYEIEAEG</sequence>
<comment type="similarity">
    <text evidence="25">Belongs to the dus family. Dus3 subfamily.</text>
</comment>
<comment type="catalytic activity">
    <reaction evidence="21">
        <text>a 5,6-dihydrouridine in mRNA + NAD(+) = a uridine in mRNA + NADH + H(+)</text>
        <dbReference type="Rhea" id="RHEA:69851"/>
        <dbReference type="Rhea" id="RHEA-COMP:14658"/>
        <dbReference type="Rhea" id="RHEA-COMP:17789"/>
        <dbReference type="ChEBI" id="CHEBI:15378"/>
        <dbReference type="ChEBI" id="CHEBI:57540"/>
        <dbReference type="ChEBI" id="CHEBI:57945"/>
        <dbReference type="ChEBI" id="CHEBI:65315"/>
        <dbReference type="ChEBI" id="CHEBI:74443"/>
    </reaction>
    <physiologicalReaction direction="right-to-left" evidence="21">
        <dbReference type="Rhea" id="RHEA:69853"/>
    </physiologicalReaction>
</comment>
<dbReference type="InterPro" id="IPR018517">
    <property type="entry name" value="tRNA_hU_synthase_CS"/>
</dbReference>
<keyword evidence="17 25" id="KW-0520">NAD</keyword>
<evidence type="ECO:0000256" key="16">
    <source>
        <dbReference type="ARBA" id="ARBA00023002"/>
    </source>
</evidence>
<keyword evidence="7 25" id="KW-0285">Flavoprotein</keyword>
<evidence type="ECO:0000256" key="1">
    <source>
        <dbReference type="ARBA" id="ARBA00001917"/>
    </source>
</evidence>
<evidence type="ECO:0000256" key="26">
    <source>
        <dbReference type="SAM" id="MobiDB-lite"/>
    </source>
</evidence>
<dbReference type="Pfam" id="PF25585">
    <property type="entry name" value="zf-CCCH_DUS3L"/>
    <property type="match status" value="2"/>
</dbReference>
<organism evidence="28 29">
    <name type="scientific">Friedmanniomyces simplex</name>
    <dbReference type="NCBI Taxonomy" id="329884"/>
    <lineage>
        <taxon>Eukaryota</taxon>
        <taxon>Fungi</taxon>
        <taxon>Dikarya</taxon>
        <taxon>Ascomycota</taxon>
        <taxon>Pezizomycotina</taxon>
        <taxon>Dothideomycetes</taxon>
        <taxon>Dothideomycetidae</taxon>
        <taxon>Mycosphaerellales</taxon>
        <taxon>Teratosphaeriaceae</taxon>
        <taxon>Friedmanniomyces</taxon>
    </lineage>
</organism>
<feature type="domain" description="C3H1-type" evidence="27">
    <location>
        <begin position="212"/>
        <end position="237"/>
    </location>
</feature>
<keyword evidence="15 25" id="KW-0521">NADP</keyword>
<feature type="zinc finger region" description="C3H1-type" evidence="24">
    <location>
        <begin position="162"/>
        <end position="195"/>
    </location>
</feature>
<evidence type="ECO:0000256" key="14">
    <source>
        <dbReference type="ARBA" id="ARBA00022833"/>
    </source>
</evidence>
<dbReference type="GO" id="GO:0106414">
    <property type="term" value="F:mRNA dihydrouridine synthase activity"/>
    <property type="evidence" value="ECO:0007669"/>
    <property type="project" value="RHEA"/>
</dbReference>
<dbReference type="Gene3D" id="4.10.1000.10">
    <property type="entry name" value="Zinc finger, CCCH-type"/>
    <property type="match status" value="1"/>
</dbReference>
<feature type="region of interest" description="Disordered" evidence="26">
    <location>
        <begin position="1"/>
        <end position="106"/>
    </location>
</feature>
<feature type="compositionally biased region" description="Polar residues" evidence="26">
    <location>
        <begin position="61"/>
        <end position="71"/>
    </location>
</feature>
<dbReference type="CDD" id="cd02801">
    <property type="entry name" value="DUS_like_FMN"/>
    <property type="match status" value="1"/>
</dbReference>
<comment type="catalytic activity">
    <reaction evidence="22">
        <text>a 5,6-dihydrouridine in mRNA + NADP(+) = a uridine in mRNA + NADPH + H(+)</text>
        <dbReference type="Rhea" id="RHEA:69855"/>
        <dbReference type="Rhea" id="RHEA-COMP:14658"/>
        <dbReference type="Rhea" id="RHEA-COMP:17789"/>
        <dbReference type="ChEBI" id="CHEBI:15378"/>
        <dbReference type="ChEBI" id="CHEBI:57783"/>
        <dbReference type="ChEBI" id="CHEBI:58349"/>
        <dbReference type="ChEBI" id="CHEBI:65315"/>
        <dbReference type="ChEBI" id="CHEBI:74443"/>
    </reaction>
    <physiologicalReaction direction="right-to-left" evidence="22">
        <dbReference type="Rhea" id="RHEA:69857"/>
    </physiologicalReaction>
</comment>
<evidence type="ECO:0000256" key="22">
    <source>
        <dbReference type="ARBA" id="ARBA00049447"/>
    </source>
</evidence>
<dbReference type="EMBL" id="NAJQ01000242">
    <property type="protein sequence ID" value="TKA74021.1"/>
    <property type="molecule type" value="Genomic_DNA"/>
</dbReference>
<dbReference type="InterPro" id="IPR035587">
    <property type="entry name" value="DUS-like_FMN-bd"/>
</dbReference>
<dbReference type="PANTHER" id="PTHR45846:SF1">
    <property type="entry name" value="TRNA-DIHYDROURIDINE(47) SYNTHASE [NAD(P)(+)]-LIKE"/>
    <property type="match status" value="1"/>
</dbReference>
<evidence type="ECO:0000256" key="13">
    <source>
        <dbReference type="ARBA" id="ARBA00022771"/>
    </source>
</evidence>
<keyword evidence="6" id="KW-0963">Cytoplasm</keyword>
<comment type="subcellular location">
    <subcellularLocation>
        <location evidence="3">Cytoplasm</location>
    </subcellularLocation>
    <subcellularLocation>
        <location evidence="2">Nucleus</location>
    </subcellularLocation>
</comment>
<comment type="function">
    <text evidence="19">Catalyzes the synthesis of dihydrouridine, a modified base found in the D-loop of most tRNAs. Specifically modifies U47 in cytoplasmic tRNAs. Catalyzes the synthesis of dihydrouridine in some mRNAs, thereby affecting their translation.</text>
</comment>
<dbReference type="GO" id="GO:0008270">
    <property type="term" value="F:zinc ion binding"/>
    <property type="evidence" value="ECO:0007669"/>
    <property type="project" value="UniProtKB-KW"/>
</dbReference>
<keyword evidence="12" id="KW-0677">Repeat</keyword>
<gene>
    <name evidence="28" type="ORF">B0A55_06170</name>
</gene>
<keyword evidence="9" id="KW-0507">mRNA processing</keyword>
<evidence type="ECO:0000256" key="24">
    <source>
        <dbReference type="PROSITE-ProRule" id="PRU00723"/>
    </source>
</evidence>
<dbReference type="SUPFAM" id="SSF51395">
    <property type="entry name" value="FMN-linked oxidoreductases"/>
    <property type="match status" value="1"/>
</dbReference>
<evidence type="ECO:0000256" key="9">
    <source>
        <dbReference type="ARBA" id="ARBA00022664"/>
    </source>
</evidence>
<dbReference type="InterPro" id="IPR000571">
    <property type="entry name" value="Znf_CCCH"/>
</dbReference>
<evidence type="ECO:0000256" key="4">
    <source>
        <dbReference type="ARBA" id="ARBA00012376"/>
    </source>
</evidence>
<evidence type="ECO:0000256" key="8">
    <source>
        <dbReference type="ARBA" id="ARBA00022643"/>
    </source>
</evidence>
<dbReference type="Proteomes" id="UP000309340">
    <property type="component" value="Unassembled WGS sequence"/>
</dbReference>
<dbReference type="GO" id="GO:0006397">
    <property type="term" value="P:mRNA processing"/>
    <property type="evidence" value="ECO:0007669"/>
    <property type="project" value="UniProtKB-KW"/>
</dbReference>
<evidence type="ECO:0000256" key="2">
    <source>
        <dbReference type="ARBA" id="ARBA00004123"/>
    </source>
</evidence>
<keyword evidence="10 25" id="KW-0819">tRNA processing</keyword>
<feature type="region of interest" description="Disordered" evidence="26">
    <location>
        <begin position="118"/>
        <end position="162"/>
    </location>
</feature>
<evidence type="ECO:0000256" key="6">
    <source>
        <dbReference type="ARBA" id="ARBA00022490"/>
    </source>
</evidence>
<keyword evidence="18" id="KW-0539">Nucleus</keyword>
<evidence type="ECO:0000256" key="25">
    <source>
        <dbReference type="RuleBase" id="RU291113"/>
    </source>
</evidence>
<evidence type="ECO:0000256" key="12">
    <source>
        <dbReference type="ARBA" id="ARBA00022737"/>
    </source>
</evidence>
<dbReference type="Pfam" id="PF01207">
    <property type="entry name" value="Dus"/>
    <property type="match status" value="2"/>
</dbReference>
<evidence type="ECO:0000256" key="3">
    <source>
        <dbReference type="ARBA" id="ARBA00004496"/>
    </source>
</evidence>
<evidence type="ECO:0000256" key="15">
    <source>
        <dbReference type="ARBA" id="ARBA00022857"/>
    </source>
</evidence>